<dbReference type="Gene3D" id="2.60.120.260">
    <property type="entry name" value="Galactose-binding domain-like"/>
    <property type="match status" value="2"/>
</dbReference>
<dbReference type="SUPFAM" id="SSF49785">
    <property type="entry name" value="Galactose-binding domain-like"/>
    <property type="match status" value="1"/>
</dbReference>
<feature type="domain" description="Beta-galactosidase 1-like first all-beta" evidence="3">
    <location>
        <begin position="1"/>
        <end position="40"/>
    </location>
</feature>
<evidence type="ECO:0008006" key="7">
    <source>
        <dbReference type="Google" id="ProtNLM"/>
    </source>
</evidence>
<evidence type="ECO:0000256" key="2">
    <source>
        <dbReference type="ARBA" id="ARBA00023295"/>
    </source>
</evidence>
<name>A0ABW2TQF0_9PSEU</name>
<organism evidence="5 6">
    <name type="scientific">Actinokineospora soli</name>
    <dbReference type="NCBI Taxonomy" id="1048753"/>
    <lineage>
        <taxon>Bacteria</taxon>
        <taxon>Bacillati</taxon>
        <taxon>Actinomycetota</taxon>
        <taxon>Actinomycetes</taxon>
        <taxon>Pseudonocardiales</taxon>
        <taxon>Pseudonocardiaceae</taxon>
        <taxon>Actinokineospora</taxon>
    </lineage>
</organism>
<evidence type="ECO:0000313" key="6">
    <source>
        <dbReference type="Proteomes" id="UP001596512"/>
    </source>
</evidence>
<dbReference type="PANTHER" id="PTHR23421">
    <property type="entry name" value="BETA-GALACTOSIDASE RELATED"/>
    <property type="match status" value="1"/>
</dbReference>
<dbReference type="InterPro" id="IPR048912">
    <property type="entry name" value="BetaGal1-like_ABD1"/>
</dbReference>
<dbReference type="InterPro" id="IPR048913">
    <property type="entry name" value="BetaGal_gal-bd"/>
</dbReference>
<evidence type="ECO:0000313" key="5">
    <source>
        <dbReference type="EMBL" id="MFC7614998.1"/>
    </source>
</evidence>
<dbReference type="Proteomes" id="UP001596512">
    <property type="component" value="Unassembled WGS sequence"/>
</dbReference>
<reference evidence="6" key="1">
    <citation type="journal article" date="2019" name="Int. J. Syst. Evol. Microbiol.">
        <title>The Global Catalogue of Microorganisms (GCM) 10K type strain sequencing project: providing services to taxonomists for standard genome sequencing and annotation.</title>
        <authorList>
            <consortium name="The Broad Institute Genomics Platform"/>
            <consortium name="The Broad Institute Genome Sequencing Center for Infectious Disease"/>
            <person name="Wu L."/>
            <person name="Ma J."/>
        </authorList>
    </citation>
    <scope>NUCLEOTIDE SEQUENCE [LARGE SCALE GENOMIC DNA]</scope>
    <source>
        <strain evidence="6">JCM 17695</strain>
    </source>
</reference>
<keyword evidence="1" id="KW-0378">Hydrolase</keyword>
<dbReference type="Pfam" id="PF21467">
    <property type="entry name" value="BetaGal_gal-bd"/>
    <property type="match status" value="1"/>
</dbReference>
<feature type="domain" description="Beta-galactosidase galactose-binding" evidence="4">
    <location>
        <begin position="66"/>
        <end position="120"/>
    </location>
</feature>
<dbReference type="Pfam" id="PF21317">
    <property type="entry name" value="BetaGal_ABD_1"/>
    <property type="match status" value="1"/>
</dbReference>
<proteinExistence type="predicted"/>
<dbReference type="EMBL" id="JBHTEY010000004">
    <property type="protein sequence ID" value="MFC7614998.1"/>
    <property type="molecule type" value="Genomic_DNA"/>
</dbReference>
<dbReference type="InterPro" id="IPR008979">
    <property type="entry name" value="Galactose-bd-like_sf"/>
</dbReference>
<comment type="caution">
    <text evidence="5">The sequence shown here is derived from an EMBL/GenBank/DDBJ whole genome shotgun (WGS) entry which is preliminary data.</text>
</comment>
<sequence length="150" mass="16118">MLVEDQGRVNFGKRIGEPKGLIGPVELDGAALRGWELAPLPLEPVDWLEDCLLDAPAAGPVRRPGPVFAYAEFARPGPGDLALSTRGWGKGVAWLNGVNLGRFWSRGPQRTLYVPGPIVRDRNRLVVLELGAATTGARFVDALDLGPEEA</sequence>
<evidence type="ECO:0000259" key="3">
    <source>
        <dbReference type="Pfam" id="PF21317"/>
    </source>
</evidence>
<keyword evidence="6" id="KW-1185">Reference proteome</keyword>
<accession>A0ABW2TQF0</accession>
<evidence type="ECO:0000259" key="4">
    <source>
        <dbReference type="Pfam" id="PF21467"/>
    </source>
</evidence>
<protein>
    <recommendedName>
        <fullName evidence="7">Beta-galactosidase</fullName>
    </recommendedName>
</protein>
<keyword evidence="2" id="KW-0326">Glycosidase</keyword>
<evidence type="ECO:0000256" key="1">
    <source>
        <dbReference type="ARBA" id="ARBA00022801"/>
    </source>
</evidence>
<dbReference type="InterPro" id="IPR001944">
    <property type="entry name" value="Glycoside_Hdrlase_35"/>
</dbReference>
<gene>
    <name evidence="5" type="ORF">ACFQV2_17210</name>
</gene>